<reference evidence="2" key="1">
    <citation type="journal article" date="2023" name="G3 (Bethesda)">
        <title>Whole genome assemblies of Zophobas morio and Tenebrio molitor.</title>
        <authorList>
            <person name="Kaur S."/>
            <person name="Stinson S.A."/>
            <person name="diCenzo G.C."/>
        </authorList>
    </citation>
    <scope>NUCLEOTIDE SEQUENCE</scope>
    <source>
        <strain evidence="2">QUZm001</strain>
    </source>
</reference>
<dbReference type="Proteomes" id="UP001168821">
    <property type="component" value="Unassembled WGS sequence"/>
</dbReference>
<dbReference type="AlphaFoldDB" id="A0AA38MMQ2"/>
<keyword evidence="1" id="KW-1133">Transmembrane helix</keyword>
<comment type="caution">
    <text evidence="2">The sequence shown here is derived from an EMBL/GenBank/DDBJ whole genome shotgun (WGS) entry which is preliminary data.</text>
</comment>
<sequence>MLFGYILEHYVAHLIFKTGQQNSNQLKFPASVSALTTLVCEVVQFTLGNGSKTMLKNKLLLYLLIVAVLCLWTIEAAPQIKTFFSVYSHRPYFGDAGVASYDVKYFGTFGSPNSFGEHF</sequence>
<protein>
    <submittedName>
        <fullName evidence="2">Uncharacterized protein</fullName>
    </submittedName>
</protein>
<evidence type="ECO:0000313" key="3">
    <source>
        <dbReference type="Proteomes" id="UP001168821"/>
    </source>
</evidence>
<proteinExistence type="predicted"/>
<name>A0AA38MMQ2_9CUCU</name>
<feature type="transmembrane region" description="Helical" evidence="1">
    <location>
        <begin position="59"/>
        <end position="80"/>
    </location>
</feature>
<accession>A0AA38MMQ2</accession>
<keyword evidence="1" id="KW-0812">Transmembrane</keyword>
<dbReference type="EMBL" id="JALNTZ010000002">
    <property type="protein sequence ID" value="KAJ3661809.1"/>
    <property type="molecule type" value="Genomic_DNA"/>
</dbReference>
<evidence type="ECO:0000256" key="1">
    <source>
        <dbReference type="SAM" id="Phobius"/>
    </source>
</evidence>
<organism evidence="2 3">
    <name type="scientific">Zophobas morio</name>
    <dbReference type="NCBI Taxonomy" id="2755281"/>
    <lineage>
        <taxon>Eukaryota</taxon>
        <taxon>Metazoa</taxon>
        <taxon>Ecdysozoa</taxon>
        <taxon>Arthropoda</taxon>
        <taxon>Hexapoda</taxon>
        <taxon>Insecta</taxon>
        <taxon>Pterygota</taxon>
        <taxon>Neoptera</taxon>
        <taxon>Endopterygota</taxon>
        <taxon>Coleoptera</taxon>
        <taxon>Polyphaga</taxon>
        <taxon>Cucujiformia</taxon>
        <taxon>Tenebrionidae</taxon>
        <taxon>Zophobas</taxon>
    </lineage>
</organism>
<evidence type="ECO:0000313" key="2">
    <source>
        <dbReference type="EMBL" id="KAJ3661809.1"/>
    </source>
</evidence>
<keyword evidence="1" id="KW-0472">Membrane</keyword>
<keyword evidence="3" id="KW-1185">Reference proteome</keyword>
<gene>
    <name evidence="2" type="ORF">Zmor_006191</name>
</gene>